<keyword evidence="1" id="KW-1133">Transmembrane helix</keyword>
<gene>
    <name evidence="2" type="ORF">CDL15_Pgr009212</name>
</gene>
<dbReference type="EMBL" id="MTKT01003159">
    <property type="protein sequence ID" value="OWM76647.1"/>
    <property type="molecule type" value="Genomic_DNA"/>
</dbReference>
<evidence type="ECO:0000313" key="2">
    <source>
        <dbReference type="EMBL" id="OWM76647.1"/>
    </source>
</evidence>
<accession>A0A218WUX5</accession>
<dbReference type="Proteomes" id="UP000197138">
    <property type="component" value="Unassembled WGS sequence"/>
</dbReference>
<feature type="transmembrane region" description="Helical" evidence="1">
    <location>
        <begin position="16"/>
        <end position="38"/>
    </location>
</feature>
<organism evidence="2 3">
    <name type="scientific">Punica granatum</name>
    <name type="common">Pomegranate</name>
    <dbReference type="NCBI Taxonomy" id="22663"/>
    <lineage>
        <taxon>Eukaryota</taxon>
        <taxon>Viridiplantae</taxon>
        <taxon>Streptophyta</taxon>
        <taxon>Embryophyta</taxon>
        <taxon>Tracheophyta</taxon>
        <taxon>Spermatophyta</taxon>
        <taxon>Magnoliopsida</taxon>
        <taxon>eudicotyledons</taxon>
        <taxon>Gunneridae</taxon>
        <taxon>Pentapetalae</taxon>
        <taxon>rosids</taxon>
        <taxon>malvids</taxon>
        <taxon>Myrtales</taxon>
        <taxon>Lythraceae</taxon>
        <taxon>Punica</taxon>
    </lineage>
</organism>
<evidence type="ECO:0000313" key="3">
    <source>
        <dbReference type="Proteomes" id="UP000197138"/>
    </source>
</evidence>
<sequence length="65" mass="7021">MVSFAVGLPWRISGRFMLVSGGTLLLEFALFLGSVAAVEYVAEILSFFIDGSCALLSALRYNDKS</sequence>
<comment type="caution">
    <text evidence="2">The sequence shown here is derived from an EMBL/GenBank/DDBJ whole genome shotgun (WGS) entry which is preliminary data.</text>
</comment>
<reference evidence="3" key="1">
    <citation type="journal article" date="2017" name="Plant J.">
        <title>The pomegranate (Punica granatum L.) genome and the genomics of punicalagin biosynthesis.</title>
        <authorList>
            <person name="Qin G."/>
            <person name="Xu C."/>
            <person name="Ming R."/>
            <person name="Tang H."/>
            <person name="Guyot R."/>
            <person name="Kramer E.M."/>
            <person name="Hu Y."/>
            <person name="Yi X."/>
            <person name="Qi Y."/>
            <person name="Xu X."/>
            <person name="Gao Z."/>
            <person name="Pan H."/>
            <person name="Jian J."/>
            <person name="Tian Y."/>
            <person name="Yue Z."/>
            <person name="Xu Y."/>
        </authorList>
    </citation>
    <scope>NUCLEOTIDE SEQUENCE [LARGE SCALE GENOMIC DNA]</scope>
    <source>
        <strain evidence="3">cv. Dabenzi</strain>
    </source>
</reference>
<proteinExistence type="predicted"/>
<keyword evidence="1" id="KW-0812">Transmembrane</keyword>
<evidence type="ECO:0000256" key="1">
    <source>
        <dbReference type="SAM" id="Phobius"/>
    </source>
</evidence>
<keyword evidence="1" id="KW-0472">Membrane</keyword>
<protein>
    <submittedName>
        <fullName evidence="2">Uncharacterized protein</fullName>
    </submittedName>
</protein>
<name>A0A218WUX5_PUNGR</name>
<dbReference type="AlphaFoldDB" id="A0A218WUX5"/>